<feature type="domain" description="GFO/IDH/MocA-like oxidoreductase" evidence="2">
    <location>
        <begin position="224"/>
        <end position="317"/>
    </location>
</feature>
<dbReference type="PANTHER" id="PTHR43818">
    <property type="entry name" value="BCDNA.GH03377"/>
    <property type="match status" value="1"/>
</dbReference>
<dbReference type="EMBL" id="FOZL01000001">
    <property type="protein sequence ID" value="SFS13713.1"/>
    <property type="molecule type" value="Genomic_DNA"/>
</dbReference>
<dbReference type="InterPro" id="IPR036291">
    <property type="entry name" value="NAD(P)-bd_dom_sf"/>
</dbReference>
<keyword evidence="4" id="KW-1185">Reference proteome</keyword>
<dbReference type="SUPFAM" id="SSF55347">
    <property type="entry name" value="Glyceraldehyde-3-phosphate dehydrogenase-like, C-terminal domain"/>
    <property type="match status" value="1"/>
</dbReference>
<gene>
    <name evidence="3" type="ORF">SAMN05421771_2377</name>
</gene>
<dbReference type="SUPFAM" id="SSF51735">
    <property type="entry name" value="NAD(P)-binding Rossmann-fold domains"/>
    <property type="match status" value="1"/>
</dbReference>
<organism evidence="3 4">
    <name type="scientific">Granulicella pectinivorans</name>
    <dbReference type="NCBI Taxonomy" id="474950"/>
    <lineage>
        <taxon>Bacteria</taxon>
        <taxon>Pseudomonadati</taxon>
        <taxon>Acidobacteriota</taxon>
        <taxon>Terriglobia</taxon>
        <taxon>Terriglobales</taxon>
        <taxon>Acidobacteriaceae</taxon>
        <taxon>Granulicella</taxon>
    </lineage>
</organism>
<sequence>MNRREFLQAAATVSASTMTARSYSQIVGANNKVGLGIVGVGRRGRIVGAAFLKDKRLRLAAIADTYEATRLRVAAQLPPEIGEPATYNAHQDLLAHKNVDAVLIAAPDHLHVPIAHDALAAGKHVYLEKPTLHRWHERDTLVASAHKAQRVLQCGMQQRSGAHYQQVKEEYFDGGKLGDVVQVRAVWHDFPWQRREIPDAPKPAGLDWERFLGGAPKVPYETVRYDSWRYFHEYGNGLLADILTHWADVAQWFQNDSTPLSAYATGGIYKLHDQRNNPDTVSAVVKYANWNLNFESSVLPLRDERPSVVFEGTKGLLDIARDGYIFTPYQGQPVRVDSRNDLELAHTKNFLDAITTGAKPNAPLEAGIQASIPVLLAVQSYWTKLPATSLDKSS</sequence>
<evidence type="ECO:0000313" key="3">
    <source>
        <dbReference type="EMBL" id="SFS13713.1"/>
    </source>
</evidence>
<name>A0A1I6MDM1_9BACT</name>
<dbReference type="InterPro" id="IPR055170">
    <property type="entry name" value="GFO_IDH_MocA-like_dom"/>
</dbReference>
<dbReference type="STRING" id="474950.SAMN05421771_2377"/>
<evidence type="ECO:0000259" key="1">
    <source>
        <dbReference type="Pfam" id="PF01408"/>
    </source>
</evidence>
<dbReference type="GO" id="GO:0000166">
    <property type="term" value="F:nucleotide binding"/>
    <property type="evidence" value="ECO:0007669"/>
    <property type="project" value="InterPro"/>
</dbReference>
<dbReference type="InterPro" id="IPR000683">
    <property type="entry name" value="Gfo/Idh/MocA-like_OxRdtase_N"/>
</dbReference>
<feature type="domain" description="Gfo/Idh/MocA-like oxidoreductase N-terminal" evidence="1">
    <location>
        <begin position="35"/>
        <end position="155"/>
    </location>
</feature>
<evidence type="ECO:0000259" key="2">
    <source>
        <dbReference type="Pfam" id="PF22725"/>
    </source>
</evidence>
<dbReference type="Gene3D" id="3.40.50.720">
    <property type="entry name" value="NAD(P)-binding Rossmann-like Domain"/>
    <property type="match status" value="1"/>
</dbReference>
<proteinExistence type="predicted"/>
<dbReference type="Gene3D" id="3.30.360.10">
    <property type="entry name" value="Dihydrodipicolinate Reductase, domain 2"/>
    <property type="match status" value="1"/>
</dbReference>
<dbReference type="Proteomes" id="UP000199024">
    <property type="component" value="Unassembled WGS sequence"/>
</dbReference>
<dbReference type="Pfam" id="PF22725">
    <property type="entry name" value="GFO_IDH_MocA_C3"/>
    <property type="match status" value="1"/>
</dbReference>
<reference evidence="3 4" key="1">
    <citation type="submission" date="2016-10" db="EMBL/GenBank/DDBJ databases">
        <authorList>
            <person name="de Groot N.N."/>
        </authorList>
    </citation>
    <scope>NUCLEOTIDE SEQUENCE [LARGE SCALE GENOMIC DNA]</scope>
    <source>
        <strain evidence="3 4">DSM 21001</strain>
    </source>
</reference>
<dbReference type="PANTHER" id="PTHR43818:SF5">
    <property type="entry name" value="OXIDOREDUCTASE FAMILY PROTEIN"/>
    <property type="match status" value="1"/>
</dbReference>
<accession>A0A1I6MDM1</accession>
<protein>
    <submittedName>
        <fullName evidence="3">Predicted dehydrogenase</fullName>
    </submittedName>
</protein>
<evidence type="ECO:0000313" key="4">
    <source>
        <dbReference type="Proteomes" id="UP000199024"/>
    </source>
</evidence>
<dbReference type="AlphaFoldDB" id="A0A1I6MDM1"/>
<dbReference type="InterPro" id="IPR050463">
    <property type="entry name" value="Gfo/Idh/MocA_oxidrdct_glycsds"/>
</dbReference>
<dbReference type="Pfam" id="PF01408">
    <property type="entry name" value="GFO_IDH_MocA"/>
    <property type="match status" value="1"/>
</dbReference>
<dbReference type="RefSeq" id="WP_175528990.1">
    <property type="nucleotide sequence ID" value="NZ_FOZL01000001.1"/>
</dbReference>